<evidence type="ECO:0000313" key="3">
    <source>
        <dbReference type="Proteomes" id="UP000662572"/>
    </source>
</evidence>
<reference evidence="2" key="2">
    <citation type="submission" date="2020-09" db="EMBL/GenBank/DDBJ databases">
        <authorList>
            <person name="Sun Q."/>
            <person name="Kim S."/>
        </authorList>
    </citation>
    <scope>NUCLEOTIDE SEQUENCE</scope>
    <source>
        <strain evidence="2">KCTC 32296</strain>
    </source>
</reference>
<comment type="caution">
    <text evidence="2">The sequence shown here is derived from an EMBL/GenBank/DDBJ whole genome shotgun (WGS) entry which is preliminary data.</text>
</comment>
<gene>
    <name evidence="2" type="primary">exoL</name>
    <name evidence="2" type="ORF">GCM10011273_09410</name>
</gene>
<keyword evidence="2" id="KW-0808">Transferase</keyword>
<dbReference type="InterPro" id="IPR028098">
    <property type="entry name" value="Glyco_trans_4-like_N"/>
</dbReference>
<feature type="domain" description="Glycosyltransferase subfamily 4-like N-terminal" evidence="1">
    <location>
        <begin position="60"/>
        <end position="156"/>
    </location>
</feature>
<evidence type="ECO:0000259" key="1">
    <source>
        <dbReference type="Pfam" id="PF13579"/>
    </source>
</evidence>
<dbReference type="Pfam" id="PF13579">
    <property type="entry name" value="Glyco_trans_4_4"/>
    <property type="match status" value="1"/>
</dbReference>
<sequence>MTMRVLYLVHDLEDAAVRRRTLMLEAGGAQVYLAGFRRSQKPADDSGKVIDLGETRNGAFAHRAAKTITSAPSLIRALKGERPDIIIARNLEMLFLARQAARRFTSAPVIVYESLDIHRLLLRRDFIGALLRGAERSLMSRASLVVTSSPAFVENYFAPMQNLTLPVFLLENKVLDLSSRSVGVTAAKNIDGVITIGWFGALRCCKSLDLLSKFTRLMDGRVKVVMRGKPAYNEFEDFDAQVAAEPDITFEGPYSAEDLSALYAQVDLTWAIDFFEEGQNSKWLLPNRLYEGSRYGSVPIAMNGTETGNFVSRHGIGLTLDEATPQALIALFETLTPDRLSTLRATLKACPPSLFTATRDDCVGFVDHLKTLQVAHA</sequence>
<keyword evidence="3" id="KW-1185">Reference proteome</keyword>
<accession>A0A918UPX7</accession>
<reference evidence="2" key="1">
    <citation type="journal article" date="2014" name="Int. J. Syst. Evol. Microbiol.">
        <title>Complete genome sequence of Corynebacterium casei LMG S-19264T (=DSM 44701T), isolated from a smear-ripened cheese.</title>
        <authorList>
            <consortium name="US DOE Joint Genome Institute (JGI-PGF)"/>
            <person name="Walter F."/>
            <person name="Albersmeier A."/>
            <person name="Kalinowski J."/>
            <person name="Ruckert C."/>
        </authorList>
    </citation>
    <scope>NUCLEOTIDE SEQUENCE</scope>
    <source>
        <strain evidence="2">KCTC 32296</strain>
    </source>
</reference>
<dbReference type="EMBL" id="BMZB01000001">
    <property type="protein sequence ID" value="GGZ26072.1"/>
    <property type="molecule type" value="Genomic_DNA"/>
</dbReference>
<name>A0A918UPX7_9CAUL</name>
<proteinExistence type="predicted"/>
<evidence type="ECO:0000313" key="2">
    <source>
        <dbReference type="EMBL" id="GGZ26072.1"/>
    </source>
</evidence>
<organism evidence="2 3">
    <name type="scientific">Asticcacaulis endophyticus</name>
    <dbReference type="NCBI Taxonomy" id="1395890"/>
    <lineage>
        <taxon>Bacteria</taxon>
        <taxon>Pseudomonadati</taxon>
        <taxon>Pseudomonadota</taxon>
        <taxon>Alphaproteobacteria</taxon>
        <taxon>Caulobacterales</taxon>
        <taxon>Caulobacteraceae</taxon>
        <taxon>Asticcacaulis</taxon>
    </lineage>
</organism>
<protein>
    <submittedName>
        <fullName evidence="2">Glycosyl transferase family 1</fullName>
    </submittedName>
</protein>
<dbReference type="GO" id="GO:0016757">
    <property type="term" value="F:glycosyltransferase activity"/>
    <property type="evidence" value="ECO:0007669"/>
    <property type="project" value="UniProtKB-ARBA"/>
</dbReference>
<dbReference type="AlphaFoldDB" id="A0A918UPX7"/>
<dbReference type="SUPFAM" id="SSF53756">
    <property type="entry name" value="UDP-Glycosyltransferase/glycogen phosphorylase"/>
    <property type="match status" value="1"/>
</dbReference>
<dbReference type="Gene3D" id="3.40.50.2000">
    <property type="entry name" value="Glycogen Phosphorylase B"/>
    <property type="match status" value="2"/>
</dbReference>
<dbReference type="Proteomes" id="UP000662572">
    <property type="component" value="Unassembled WGS sequence"/>
</dbReference>